<dbReference type="Pfam" id="PF13450">
    <property type="entry name" value="NAD_binding_8"/>
    <property type="match status" value="1"/>
</dbReference>
<comment type="caution">
    <text evidence="1">The sequence shown here is derived from an EMBL/GenBank/DDBJ whole genome shotgun (WGS) entry which is preliminary data.</text>
</comment>
<dbReference type="InterPro" id="IPR036188">
    <property type="entry name" value="FAD/NAD-bd_sf"/>
</dbReference>
<gene>
    <name evidence="1" type="ORF">AWC12_14405</name>
</gene>
<dbReference type="Gene3D" id="3.50.50.60">
    <property type="entry name" value="FAD/NAD(P)-binding domain"/>
    <property type="match status" value="2"/>
</dbReference>
<dbReference type="RefSeq" id="WP_085174972.1">
    <property type="nucleotide sequence ID" value="NZ_LQPC01000030.1"/>
</dbReference>
<reference evidence="1 2" key="1">
    <citation type="submission" date="2016-01" db="EMBL/GenBank/DDBJ databases">
        <title>The new phylogeny of the genus Mycobacterium.</title>
        <authorList>
            <person name="Tarcisio F."/>
            <person name="Conor M."/>
            <person name="Antonella G."/>
            <person name="Elisabetta G."/>
            <person name="Giulia F.S."/>
            <person name="Sara T."/>
            <person name="Anna F."/>
            <person name="Clotilde B."/>
            <person name="Roberto B."/>
            <person name="Veronica D.S."/>
            <person name="Fabio R."/>
            <person name="Monica P."/>
            <person name="Olivier J."/>
            <person name="Enrico T."/>
            <person name="Nicola S."/>
        </authorList>
    </citation>
    <scope>NUCLEOTIDE SEQUENCE [LARGE SCALE GENOMIC DNA]</scope>
    <source>
        <strain evidence="1 2">DSM 45541</strain>
    </source>
</reference>
<dbReference type="SUPFAM" id="SSF51905">
    <property type="entry name" value="FAD/NAD(P)-binding domain"/>
    <property type="match status" value="1"/>
</dbReference>
<dbReference type="Gene3D" id="3.90.660.50">
    <property type="match status" value="1"/>
</dbReference>
<name>A0A1X1WM16_MYCIR</name>
<dbReference type="PANTHER" id="PTHR10668">
    <property type="entry name" value="PHYTOENE DEHYDROGENASE"/>
    <property type="match status" value="1"/>
</dbReference>
<accession>A0A1X1WM16</accession>
<sequence length="520" mass="55711">MTDFDAIVVGAGHNGLTAAALMQQAGLRTLCLDFKLYPGGMASTVELFDGFRFEIAGSVQVPTSAIVSDALGLGDLPTVDLDVMSVQLRGIGDDPVIYYTDPMKLLNHLNEVHGAEAVNGMAGLMAWRQAPTRALGRFDAAQAPKTLDEMFACATNEFERQAISDMLFGSVTDVLDRYLPDREKHGALRGMLAFLAVNTTYRGPCTPGSAAALAFGLAVPDENATLIKKFVGGMGAVTEHLLQMFTAAGGELRLRNKVDEILVDDGHVTGVRLEDGSTLTAPIVVSNLAPDLTVNKLIDGGAVPAELRERFAHIDHRGSYLQMHFALDGPPTFAAPYEVLNDPEYQSAIGIFTTPEELQQQWEDSHRGVVPADPAIALQIPSANDPNLAPPGKHAVSAFSLWFPLSEQRAGYGELKAEMGQRVIDKITRLAPDFESLILRHTTFTPKHMGTMFGAPGGDYCHGLIHPEQMGRNRPGPKGYVDQPLPIDGLYLASAGCHGGPGITFIPGYNAAQQALADRG</sequence>
<dbReference type="Proteomes" id="UP000193622">
    <property type="component" value="Unassembled WGS sequence"/>
</dbReference>
<protein>
    <submittedName>
        <fullName evidence="1">Dehydrogenase</fullName>
    </submittedName>
</protein>
<dbReference type="GO" id="GO:0005829">
    <property type="term" value="C:cytosol"/>
    <property type="evidence" value="ECO:0007669"/>
    <property type="project" value="TreeGrafter"/>
</dbReference>
<proteinExistence type="predicted"/>
<dbReference type="PANTHER" id="PTHR10668:SF103">
    <property type="entry name" value="PYRIDINE NUCLEOTIDE-DISULFIDE OXIDOREDUCTASE DOMAIN-CONTAINING PROTEIN 2"/>
    <property type="match status" value="1"/>
</dbReference>
<evidence type="ECO:0000313" key="1">
    <source>
        <dbReference type="EMBL" id="ORV87583.1"/>
    </source>
</evidence>
<dbReference type="EMBL" id="LQPC01000030">
    <property type="protein sequence ID" value="ORV87583.1"/>
    <property type="molecule type" value="Genomic_DNA"/>
</dbReference>
<evidence type="ECO:0000313" key="2">
    <source>
        <dbReference type="Proteomes" id="UP000193622"/>
    </source>
</evidence>
<dbReference type="AlphaFoldDB" id="A0A1X1WM16"/>
<organism evidence="1 2">
    <name type="scientific">Mycolicibacterium iranicum</name>
    <name type="common">Mycobacterium iranicum</name>
    <dbReference type="NCBI Taxonomy" id="912594"/>
    <lineage>
        <taxon>Bacteria</taxon>
        <taxon>Bacillati</taxon>
        <taxon>Actinomycetota</taxon>
        <taxon>Actinomycetes</taxon>
        <taxon>Mycobacteriales</taxon>
        <taxon>Mycobacteriaceae</taxon>
        <taxon>Mycolicibacterium</taxon>
    </lineage>
</organism>